<name>A0AAV6VVV8_9ARAC</name>
<sequence length="75" mass="8407">MLAAEIAVMGEEVVSGLLLNRKIRELLKMGESLRERVLKCSMLIYAVVSGTALDGYYEAFELQVIDWNIEKGILC</sequence>
<keyword evidence="2" id="KW-1185">Reference proteome</keyword>
<evidence type="ECO:0000313" key="2">
    <source>
        <dbReference type="Proteomes" id="UP000827092"/>
    </source>
</evidence>
<dbReference type="EMBL" id="JAFNEN010000022">
    <property type="protein sequence ID" value="KAG8199936.1"/>
    <property type="molecule type" value="Genomic_DNA"/>
</dbReference>
<dbReference type="AlphaFoldDB" id="A0AAV6VVV8"/>
<gene>
    <name evidence="1" type="ORF">JTE90_006183</name>
</gene>
<reference evidence="1 2" key="1">
    <citation type="journal article" date="2022" name="Nat. Ecol. Evol.">
        <title>A masculinizing supergene underlies an exaggerated male reproductive morph in a spider.</title>
        <authorList>
            <person name="Hendrickx F."/>
            <person name="De Corte Z."/>
            <person name="Sonet G."/>
            <person name="Van Belleghem S.M."/>
            <person name="Kostlbacher S."/>
            <person name="Vangestel C."/>
        </authorList>
    </citation>
    <scope>NUCLEOTIDE SEQUENCE [LARGE SCALE GENOMIC DNA]</scope>
    <source>
        <strain evidence="1">W744_W776</strain>
    </source>
</reference>
<protein>
    <submittedName>
        <fullName evidence="1">Uncharacterized protein</fullName>
    </submittedName>
</protein>
<accession>A0AAV6VVV8</accession>
<comment type="caution">
    <text evidence="1">The sequence shown here is derived from an EMBL/GenBank/DDBJ whole genome shotgun (WGS) entry which is preliminary data.</text>
</comment>
<evidence type="ECO:0000313" key="1">
    <source>
        <dbReference type="EMBL" id="KAG8199936.1"/>
    </source>
</evidence>
<dbReference type="Proteomes" id="UP000827092">
    <property type="component" value="Unassembled WGS sequence"/>
</dbReference>
<organism evidence="1 2">
    <name type="scientific">Oedothorax gibbosus</name>
    <dbReference type="NCBI Taxonomy" id="931172"/>
    <lineage>
        <taxon>Eukaryota</taxon>
        <taxon>Metazoa</taxon>
        <taxon>Ecdysozoa</taxon>
        <taxon>Arthropoda</taxon>
        <taxon>Chelicerata</taxon>
        <taxon>Arachnida</taxon>
        <taxon>Araneae</taxon>
        <taxon>Araneomorphae</taxon>
        <taxon>Entelegynae</taxon>
        <taxon>Araneoidea</taxon>
        <taxon>Linyphiidae</taxon>
        <taxon>Erigoninae</taxon>
        <taxon>Oedothorax</taxon>
    </lineage>
</organism>
<proteinExistence type="predicted"/>